<dbReference type="GO" id="GO:0016020">
    <property type="term" value="C:membrane"/>
    <property type="evidence" value="ECO:0007669"/>
    <property type="project" value="UniProtKB-SubCell"/>
</dbReference>
<evidence type="ECO:0000313" key="9">
    <source>
        <dbReference type="Proteomes" id="UP001278766"/>
    </source>
</evidence>
<comment type="subcellular location">
    <subcellularLocation>
        <location evidence="1">Membrane</location>
        <topology evidence="1">Multi-pass membrane protein</topology>
    </subcellularLocation>
</comment>
<evidence type="ECO:0000256" key="3">
    <source>
        <dbReference type="ARBA" id="ARBA00022989"/>
    </source>
</evidence>
<feature type="transmembrane region" description="Helical" evidence="6">
    <location>
        <begin position="12"/>
        <end position="35"/>
    </location>
</feature>
<keyword evidence="4 6" id="KW-0472">Membrane</keyword>
<dbReference type="PANTHER" id="PTHR33048:SF155">
    <property type="entry name" value="INTEGRAL MEMBRANE PROTEIN"/>
    <property type="match status" value="1"/>
</dbReference>
<evidence type="ECO:0000256" key="1">
    <source>
        <dbReference type="ARBA" id="ARBA00004141"/>
    </source>
</evidence>
<keyword evidence="9" id="KW-1185">Reference proteome</keyword>
<accession>A0AAE0LUC8</accession>
<protein>
    <recommendedName>
        <fullName evidence="7">Rhodopsin domain-containing protein</fullName>
    </recommendedName>
</protein>
<evidence type="ECO:0000256" key="6">
    <source>
        <dbReference type="SAM" id="Phobius"/>
    </source>
</evidence>
<sequence>MAEPAADLSQGPVLLSFSLATASFALATTVVRFYVRRGIHGGFGVDDYTSGVATVIALIATIFGILEGTAPEGSRALQFNVIGQPWYLVSVTLSKISICFFFMDLLRRARQWRVLLAGLIVLMAAINLAFALVVYLQCQPLEKAWNPSVAGSCSDPKIQVNFGYAQGAFSVFSWVFLALFPMLIIRDIARGGEPAWPLYTTAALSFVSGIFVIVRTAQTSQTTGATLYTIHFFYASLMAK</sequence>
<feature type="transmembrane region" description="Helical" evidence="6">
    <location>
        <begin position="164"/>
        <end position="184"/>
    </location>
</feature>
<evidence type="ECO:0000256" key="5">
    <source>
        <dbReference type="ARBA" id="ARBA00038359"/>
    </source>
</evidence>
<reference evidence="8" key="1">
    <citation type="journal article" date="2023" name="Mol. Phylogenet. Evol.">
        <title>Genome-scale phylogeny and comparative genomics of the fungal order Sordariales.</title>
        <authorList>
            <person name="Hensen N."/>
            <person name="Bonometti L."/>
            <person name="Westerberg I."/>
            <person name="Brannstrom I.O."/>
            <person name="Guillou S."/>
            <person name="Cros-Aarteil S."/>
            <person name="Calhoun S."/>
            <person name="Haridas S."/>
            <person name="Kuo A."/>
            <person name="Mondo S."/>
            <person name="Pangilinan J."/>
            <person name="Riley R."/>
            <person name="LaButti K."/>
            <person name="Andreopoulos B."/>
            <person name="Lipzen A."/>
            <person name="Chen C."/>
            <person name="Yan M."/>
            <person name="Daum C."/>
            <person name="Ng V."/>
            <person name="Clum A."/>
            <person name="Steindorff A."/>
            <person name="Ohm R.A."/>
            <person name="Martin F."/>
            <person name="Silar P."/>
            <person name="Natvig D.O."/>
            <person name="Lalanne C."/>
            <person name="Gautier V."/>
            <person name="Ament-Velasquez S.L."/>
            <person name="Kruys A."/>
            <person name="Hutchinson M.I."/>
            <person name="Powell A.J."/>
            <person name="Barry K."/>
            <person name="Miller A.N."/>
            <person name="Grigoriev I.V."/>
            <person name="Debuchy R."/>
            <person name="Gladieux P."/>
            <person name="Hiltunen Thoren M."/>
            <person name="Johannesson H."/>
        </authorList>
    </citation>
    <scope>NUCLEOTIDE SEQUENCE</scope>
    <source>
        <strain evidence="8">CBS 168.71</strain>
    </source>
</reference>
<feature type="transmembrane region" description="Helical" evidence="6">
    <location>
        <begin position="47"/>
        <end position="66"/>
    </location>
</feature>
<comment type="caution">
    <text evidence="8">The sequence shown here is derived from an EMBL/GenBank/DDBJ whole genome shotgun (WGS) entry which is preliminary data.</text>
</comment>
<reference evidence="8" key="2">
    <citation type="submission" date="2023-06" db="EMBL/GenBank/DDBJ databases">
        <authorList>
            <consortium name="Lawrence Berkeley National Laboratory"/>
            <person name="Haridas S."/>
            <person name="Hensen N."/>
            <person name="Bonometti L."/>
            <person name="Westerberg I."/>
            <person name="Brannstrom I.O."/>
            <person name="Guillou S."/>
            <person name="Cros-Aarteil S."/>
            <person name="Calhoun S."/>
            <person name="Kuo A."/>
            <person name="Mondo S."/>
            <person name="Pangilinan J."/>
            <person name="Riley R."/>
            <person name="Labutti K."/>
            <person name="Andreopoulos B."/>
            <person name="Lipzen A."/>
            <person name="Chen C."/>
            <person name="Yanf M."/>
            <person name="Daum C."/>
            <person name="Ng V."/>
            <person name="Clum A."/>
            <person name="Steindorff A."/>
            <person name="Ohm R."/>
            <person name="Martin F."/>
            <person name="Silar P."/>
            <person name="Natvig D."/>
            <person name="Lalanne C."/>
            <person name="Gautier V."/>
            <person name="Ament-Velasquez S.L."/>
            <person name="Kruys A."/>
            <person name="Hutchinson M.I."/>
            <person name="Powell A.J."/>
            <person name="Barry K."/>
            <person name="Miller A.N."/>
            <person name="Grigoriev I.V."/>
            <person name="Debuchy R."/>
            <person name="Gladieux P."/>
            <person name="Thoren M.H."/>
            <person name="Johannesson H."/>
        </authorList>
    </citation>
    <scope>NUCLEOTIDE SEQUENCE</scope>
    <source>
        <strain evidence="8">CBS 168.71</strain>
    </source>
</reference>
<dbReference type="InterPro" id="IPR049326">
    <property type="entry name" value="Rhodopsin_dom_fungi"/>
</dbReference>
<evidence type="ECO:0000313" key="8">
    <source>
        <dbReference type="EMBL" id="KAK3297843.1"/>
    </source>
</evidence>
<comment type="similarity">
    <text evidence="5">Belongs to the SAT4 family.</text>
</comment>
<dbReference type="GeneID" id="87839216"/>
<keyword evidence="2 6" id="KW-0812">Transmembrane</keyword>
<feature type="transmembrane region" description="Helical" evidence="6">
    <location>
        <begin position="86"/>
        <end position="103"/>
    </location>
</feature>
<feature type="transmembrane region" description="Helical" evidence="6">
    <location>
        <begin position="196"/>
        <end position="214"/>
    </location>
</feature>
<feature type="transmembrane region" description="Helical" evidence="6">
    <location>
        <begin position="115"/>
        <end position="136"/>
    </location>
</feature>
<name>A0AAE0LUC8_9PEZI</name>
<dbReference type="RefSeq" id="XP_062661357.1">
    <property type="nucleotide sequence ID" value="XM_062802268.1"/>
</dbReference>
<dbReference type="Pfam" id="PF20684">
    <property type="entry name" value="Fung_rhodopsin"/>
    <property type="match status" value="1"/>
</dbReference>
<evidence type="ECO:0000259" key="7">
    <source>
        <dbReference type="Pfam" id="PF20684"/>
    </source>
</evidence>
<dbReference type="PANTHER" id="PTHR33048">
    <property type="entry name" value="PTH11-LIKE INTEGRAL MEMBRANE PROTEIN (AFU_ORTHOLOGUE AFUA_5G11245)"/>
    <property type="match status" value="1"/>
</dbReference>
<proteinExistence type="inferred from homology"/>
<dbReference type="AlphaFoldDB" id="A0AAE0LUC8"/>
<dbReference type="Proteomes" id="UP001278766">
    <property type="component" value="Unassembled WGS sequence"/>
</dbReference>
<evidence type="ECO:0000256" key="2">
    <source>
        <dbReference type="ARBA" id="ARBA00022692"/>
    </source>
</evidence>
<dbReference type="InterPro" id="IPR052337">
    <property type="entry name" value="SAT4-like"/>
</dbReference>
<evidence type="ECO:0000256" key="4">
    <source>
        <dbReference type="ARBA" id="ARBA00023136"/>
    </source>
</evidence>
<feature type="domain" description="Rhodopsin" evidence="7">
    <location>
        <begin position="31"/>
        <end position="225"/>
    </location>
</feature>
<keyword evidence="3 6" id="KW-1133">Transmembrane helix</keyword>
<organism evidence="8 9">
    <name type="scientific">Chaetomium fimeti</name>
    <dbReference type="NCBI Taxonomy" id="1854472"/>
    <lineage>
        <taxon>Eukaryota</taxon>
        <taxon>Fungi</taxon>
        <taxon>Dikarya</taxon>
        <taxon>Ascomycota</taxon>
        <taxon>Pezizomycotina</taxon>
        <taxon>Sordariomycetes</taxon>
        <taxon>Sordariomycetidae</taxon>
        <taxon>Sordariales</taxon>
        <taxon>Chaetomiaceae</taxon>
        <taxon>Chaetomium</taxon>
    </lineage>
</organism>
<gene>
    <name evidence="8" type="ORF">B0H64DRAFT_373138</name>
</gene>
<dbReference type="EMBL" id="JAUEPN010000003">
    <property type="protein sequence ID" value="KAK3297843.1"/>
    <property type="molecule type" value="Genomic_DNA"/>
</dbReference>